<gene>
    <name evidence="2" type="ORF">V5799_010792</name>
</gene>
<protein>
    <recommendedName>
        <fullName evidence="4">Secreted protein</fullName>
    </recommendedName>
</protein>
<reference evidence="2 3" key="1">
    <citation type="journal article" date="2023" name="Arcadia Sci">
        <title>De novo assembly of a long-read Amblyomma americanum tick genome.</title>
        <authorList>
            <person name="Chou S."/>
            <person name="Poskanzer K.E."/>
            <person name="Rollins M."/>
            <person name="Thuy-Boun P.S."/>
        </authorList>
    </citation>
    <scope>NUCLEOTIDE SEQUENCE [LARGE SCALE GENOMIC DNA]</scope>
    <source>
        <strain evidence="2">F_SG_1</strain>
        <tissue evidence="2">Salivary glands</tissue>
    </source>
</reference>
<feature type="chain" id="PRO_5042973663" description="Secreted protein" evidence="1">
    <location>
        <begin position="21"/>
        <end position="141"/>
    </location>
</feature>
<proteinExistence type="predicted"/>
<evidence type="ECO:0008006" key="4">
    <source>
        <dbReference type="Google" id="ProtNLM"/>
    </source>
</evidence>
<feature type="signal peptide" evidence="1">
    <location>
        <begin position="1"/>
        <end position="20"/>
    </location>
</feature>
<accession>A0AAQ4EJ12</accession>
<keyword evidence="1" id="KW-0732">Signal</keyword>
<evidence type="ECO:0000256" key="1">
    <source>
        <dbReference type="SAM" id="SignalP"/>
    </source>
</evidence>
<dbReference type="AlphaFoldDB" id="A0AAQ4EJ12"/>
<evidence type="ECO:0000313" key="2">
    <source>
        <dbReference type="EMBL" id="KAK8774680.1"/>
    </source>
</evidence>
<keyword evidence="3" id="KW-1185">Reference proteome</keyword>
<name>A0AAQ4EJ12_AMBAM</name>
<evidence type="ECO:0000313" key="3">
    <source>
        <dbReference type="Proteomes" id="UP001321473"/>
    </source>
</evidence>
<dbReference type="EMBL" id="JARKHS020015153">
    <property type="protein sequence ID" value="KAK8774680.1"/>
    <property type="molecule type" value="Genomic_DNA"/>
</dbReference>
<comment type="caution">
    <text evidence="2">The sequence shown here is derived from an EMBL/GenBank/DDBJ whole genome shotgun (WGS) entry which is preliminary data.</text>
</comment>
<dbReference type="Proteomes" id="UP001321473">
    <property type="component" value="Unassembled WGS sequence"/>
</dbReference>
<sequence length="141" mass="15335">MKVLLAATAALAAMSSGVLAFADVRMKALLVPCDNEAYESAEVRNGITGCKKKMQVTLLVNNTPGEKVASGEPPSPMLLSYYKDNLPESPILFNETSGERFLSFVYDHPHLSLILLEINADDIALLRQGYCAFVCSSYSNQ</sequence>
<organism evidence="2 3">
    <name type="scientific">Amblyomma americanum</name>
    <name type="common">Lone star tick</name>
    <dbReference type="NCBI Taxonomy" id="6943"/>
    <lineage>
        <taxon>Eukaryota</taxon>
        <taxon>Metazoa</taxon>
        <taxon>Ecdysozoa</taxon>
        <taxon>Arthropoda</taxon>
        <taxon>Chelicerata</taxon>
        <taxon>Arachnida</taxon>
        <taxon>Acari</taxon>
        <taxon>Parasitiformes</taxon>
        <taxon>Ixodida</taxon>
        <taxon>Ixodoidea</taxon>
        <taxon>Ixodidae</taxon>
        <taxon>Amblyomminae</taxon>
        <taxon>Amblyomma</taxon>
    </lineage>
</organism>